<dbReference type="Gene3D" id="1.10.3720.10">
    <property type="entry name" value="MetI-like"/>
    <property type="match status" value="1"/>
</dbReference>
<keyword evidence="12" id="KW-1185">Reference proteome</keyword>
<dbReference type="GO" id="GO:0035435">
    <property type="term" value="P:phosphate ion transmembrane transport"/>
    <property type="evidence" value="ECO:0007669"/>
    <property type="project" value="InterPro"/>
</dbReference>
<dbReference type="InterPro" id="IPR035906">
    <property type="entry name" value="MetI-like_sf"/>
</dbReference>
<feature type="transmembrane region" description="Helical" evidence="9">
    <location>
        <begin position="64"/>
        <end position="91"/>
    </location>
</feature>
<comment type="subcellular location">
    <subcellularLocation>
        <location evidence="1 9">Cell membrane</location>
        <topology evidence="1 9">Multi-pass membrane protein</topology>
    </subcellularLocation>
</comment>
<keyword evidence="8 9" id="KW-0472">Membrane</keyword>
<comment type="similarity">
    <text evidence="2 9">Belongs to the binding-protein-dependent transport system permease family. CysTW subfamily.</text>
</comment>
<evidence type="ECO:0000256" key="7">
    <source>
        <dbReference type="ARBA" id="ARBA00022989"/>
    </source>
</evidence>
<sequence>MNRRRLVNTAVAAGATVFSATVFLLIALLVAKPLYAGASVVLRRGISFFTEPPAPPGVGETGGVIYALLGTLLMTLIAVLVSSPLGVLTGIYVSEYPRDPLARLAEHASQFLSEVPSVLLGVFVYGAVVVYTKSPSLLAGALSLSLVVTPYIVVHTKEILSSIPFAYREAAFALGLPKWKTVLLVLLPMNLRGIASSLLAAYFRALGETAPVLFTAGAAFNGFYGLLGPSSTLSLLVWTYGQSPFENWQELAWGAAFILVAFTLAASIALRVSVREVRL</sequence>
<evidence type="ECO:0000256" key="4">
    <source>
        <dbReference type="ARBA" id="ARBA00022475"/>
    </source>
</evidence>
<dbReference type="GeneID" id="4601446"/>
<dbReference type="CDD" id="cd06261">
    <property type="entry name" value="TM_PBP2"/>
    <property type="match status" value="1"/>
</dbReference>
<evidence type="ECO:0000313" key="11">
    <source>
        <dbReference type="EMBL" id="ABL78460.1"/>
    </source>
</evidence>
<dbReference type="RefSeq" id="WP_011752725.1">
    <property type="nucleotide sequence ID" value="NC_008698.1"/>
</dbReference>
<evidence type="ECO:0000256" key="1">
    <source>
        <dbReference type="ARBA" id="ARBA00004651"/>
    </source>
</evidence>
<evidence type="ECO:0000256" key="9">
    <source>
        <dbReference type="RuleBase" id="RU363043"/>
    </source>
</evidence>
<dbReference type="GO" id="GO:0005315">
    <property type="term" value="F:phosphate transmembrane transporter activity"/>
    <property type="evidence" value="ECO:0007669"/>
    <property type="project" value="InterPro"/>
</dbReference>
<evidence type="ECO:0000256" key="6">
    <source>
        <dbReference type="ARBA" id="ARBA00022692"/>
    </source>
</evidence>
<gene>
    <name evidence="11" type="ordered locus">Tpen_1060</name>
</gene>
<dbReference type="AlphaFoldDB" id="A1RZ30"/>
<dbReference type="eggNOG" id="arCOG00168">
    <property type="taxonomic scope" value="Archaea"/>
</dbReference>
<dbReference type="PANTHER" id="PTHR42922">
    <property type="entry name" value="PHOSPHATE TRANSPORT SYSTEM PERMEASE PROTEIN PSTA"/>
    <property type="match status" value="1"/>
</dbReference>
<dbReference type="EMBL" id="CP000505">
    <property type="protein sequence ID" value="ABL78460.1"/>
    <property type="molecule type" value="Genomic_DNA"/>
</dbReference>
<evidence type="ECO:0000259" key="10">
    <source>
        <dbReference type="PROSITE" id="PS50928"/>
    </source>
</evidence>
<reference evidence="12" key="1">
    <citation type="journal article" date="2008" name="J. Bacteriol.">
        <title>Genome sequence of Thermofilum pendens reveals an exceptional loss of biosynthetic pathways without genome reduction.</title>
        <authorList>
            <person name="Anderson I."/>
            <person name="Rodriguez J."/>
            <person name="Susanti D."/>
            <person name="Porat I."/>
            <person name="Reich C."/>
            <person name="Ulrich L.E."/>
            <person name="Elkins J.G."/>
            <person name="Mavromatis K."/>
            <person name="Lykidis A."/>
            <person name="Kim E."/>
            <person name="Thompson L.S."/>
            <person name="Nolan M."/>
            <person name="Land M."/>
            <person name="Copeland A."/>
            <person name="Lapidus A."/>
            <person name="Lucas S."/>
            <person name="Detter C."/>
            <person name="Zhulin I.B."/>
            <person name="Olsen G.J."/>
            <person name="Whitman W."/>
            <person name="Mukhopadhyay B."/>
            <person name="Bristow J."/>
            <person name="Kyrpides N."/>
        </authorList>
    </citation>
    <scope>NUCLEOTIDE SEQUENCE [LARGE SCALE GENOMIC DNA]</scope>
    <source>
        <strain evidence="12">DSM 2475 / Hrk 5</strain>
    </source>
</reference>
<dbReference type="Proteomes" id="UP000000641">
    <property type="component" value="Chromosome"/>
</dbReference>
<dbReference type="NCBIfam" id="TIGR00974">
    <property type="entry name" value="3a0107s02c"/>
    <property type="match status" value="1"/>
</dbReference>
<dbReference type="EnsemblBacteria" id="ABL78460">
    <property type="protein sequence ID" value="ABL78460"/>
    <property type="gene ID" value="Tpen_1060"/>
</dbReference>
<proteinExistence type="inferred from homology"/>
<organism evidence="11 12">
    <name type="scientific">Thermofilum pendens (strain DSM 2475 / Hrk 5)</name>
    <dbReference type="NCBI Taxonomy" id="368408"/>
    <lineage>
        <taxon>Archaea</taxon>
        <taxon>Thermoproteota</taxon>
        <taxon>Thermoprotei</taxon>
        <taxon>Thermofilales</taxon>
        <taxon>Thermofilaceae</taxon>
        <taxon>Thermofilum</taxon>
    </lineage>
</organism>
<evidence type="ECO:0000313" key="12">
    <source>
        <dbReference type="Proteomes" id="UP000000641"/>
    </source>
</evidence>
<dbReference type="STRING" id="368408.Tpen_1060"/>
<accession>A1RZ30</accession>
<comment type="caution">
    <text evidence="9">Lacks conserved residue(s) required for the propagation of feature annotation.</text>
</comment>
<feature type="domain" description="ABC transmembrane type-1" evidence="10">
    <location>
        <begin position="68"/>
        <end position="270"/>
    </location>
</feature>
<dbReference type="KEGG" id="tpe:Tpen_1060"/>
<dbReference type="PANTHER" id="PTHR42922:SF1">
    <property type="entry name" value="PHOSPHATE TRANSPORT SYSTEM PERMEASE PROTEIN PSTA"/>
    <property type="match status" value="1"/>
</dbReference>
<keyword evidence="7 9" id="KW-1133">Transmembrane helix</keyword>
<dbReference type="OrthoDB" id="28038at2157"/>
<keyword evidence="5" id="KW-0592">Phosphate transport</keyword>
<dbReference type="InterPro" id="IPR000515">
    <property type="entry name" value="MetI-like"/>
</dbReference>
<dbReference type="Pfam" id="PF00528">
    <property type="entry name" value="BPD_transp_1"/>
    <property type="match status" value="1"/>
</dbReference>
<keyword evidence="6 9" id="KW-0812">Transmembrane</keyword>
<evidence type="ECO:0000256" key="2">
    <source>
        <dbReference type="ARBA" id="ARBA00007069"/>
    </source>
</evidence>
<evidence type="ECO:0000256" key="3">
    <source>
        <dbReference type="ARBA" id="ARBA00022448"/>
    </source>
</evidence>
<feature type="transmembrane region" description="Helical" evidence="9">
    <location>
        <begin position="7"/>
        <end position="31"/>
    </location>
</feature>
<dbReference type="InterPro" id="IPR005672">
    <property type="entry name" value="Phosphate_PstA"/>
</dbReference>
<feature type="transmembrane region" description="Helical" evidence="9">
    <location>
        <begin position="111"/>
        <end position="131"/>
    </location>
</feature>
<feature type="transmembrane region" description="Helical" evidence="9">
    <location>
        <begin position="253"/>
        <end position="274"/>
    </location>
</feature>
<keyword evidence="3" id="KW-0813">Transport</keyword>
<feature type="transmembrane region" description="Helical" evidence="9">
    <location>
        <begin position="182"/>
        <end position="203"/>
    </location>
</feature>
<dbReference type="GO" id="GO:0005886">
    <property type="term" value="C:plasma membrane"/>
    <property type="evidence" value="ECO:0007669"/>
    <property type="project" value="UniProtKB-SubCell"/>
</dbReference>
<dbReference type="InterPro" id="IPR051408">
    <property type="entry name" value="Phosphate_transprt_permease"/>
</dbReference>
<dbReference type="HOGENOM" id="CLU_033621_2_0_2"/>
<name>A1RZ30_THEPD</name>
<dbReference type="PROSITE" id="PS50928">
    <property type="entry name" value="ABC_TM1"/>
    <property type="match status" value="1"/>
</dbReference>
<dbReference type="SUPFAM" id="SSF161098">
    <property type="entry name" value="MetI-like"/>
    <property type="match status" value="1"/>
</dbReference>
<evidence type="ECO:0000256" key="5">
    <source>
        <dbReference type="ARBA" id="ARBA00022592"/>
    </source>
</evidence>
<protein>
    <recommendedName>
        <fullName evidence="9">Phosphate transport system permease protein PstA</fullName>
    </recommendedName>
</protein>
<evidence type="ECO:0000256" key="8">
    <source>
        <dbReference type="ARBA" id="ARBA00023136"/>
    </source>
</evidence>
<keyword evidence="4 9" id="KW-1003">Cell membrane</keyword>